<dbReference type="InterPro" id="IPR011330">
    <property type="entry name" value="Glyco_hydro/deAcase_b/a-brl"/>
</dbReference>
<dbReference type="GO" id="GO:0016810">
    <property type="term" value="F:hydrolase activity, acting on carbon-nitrogen (but not peptide) bonds"/>
    <property type="evidence" value="ECO:0007669"/>
    <property type="project" value="InterPro"/>
</dbReference>
<evidence type="ECO:0000259" key="3">
    <source>
        <dbReference type="PROSITE" id="PS51677"/>
    </source>
</evidence>
<accession>A0A2W1P026</accession>
<dbReference type="Pfam" id="PF01522">
    <property type="entry name" value="Polysacc_deac_1"/>
    <property type="match status" value="1"/>
</dbReference>
<dbReference type="PANTHER" id="PTHR34216">
    <property type="match status" value="1"/>
</dbReference>
<dbReference type="GO" id="GO:0005975">
    <property type="term" value="P:carbohydrate metabolic process"/>
    <property type="evidence" value="ECO:0007669"/>
    <property type="project" value="InterPro"/>
</dbReference>
<dbReference type="InterPro" id="IPR002509">
    <property type="entry name" value="NODB_dom"/>
</dbReference>
<dbReference type="OrthoDB" id="9778320at2"/>
<dbReference type="CDD" id="cd10918">
    <property type="entry name" value="CE4_NodB_like_5s_6s"/>
    <property type="match status" value="1"/>
</dbReference>
<protein>
    <submittedName>
        <fullName evidence="4">Polysaccharide deacetylase family protein</fullName>
    </submittedName>
</protein>
<dbReference type="AlphaFoldDB" id="A0A2W1P026"/>
<evidence type="ECO:0000313" key="4">
    <source>
        <dbReference type="EMBL" id="PZE20488.1"/>
    </source>
</evidence>
<proteinExistence type="predicted"/>
<name>A0A2W1P026_PAEXE</name>
<comment type="subcellular location">
    <subcellularLocation>
        <location evidence="1">Secreted</location>
    </subcellularLocation>
</comment>
<dbReference type="SUPFAM" id="SSF88713">
    <property type="entry name" value="Glycoside hydrolase/deacetylase"/>
    <property type="match status" value="1"/>
</dbReference>
<sequence>MQYLSDNGYTTLTLKQFTDIMEKKAAAPDKPVLLTFDDGYADNYEIAMPVLKKFNFKATVFMSPGMVDDGHYINWDQAKEMHAAGWDIQPHGMSHPHLPKLTAKQQAHEISEAKTQIEQMLGTSADVFCYPYGERNQTTIRLLNELKFRYAFTIEQGVTTAEQKPLLLRRIFVNGKDTVEKWIAKLTQ</sequence>
<organism evidence="4 5">
    <name type="scientific">Paenibacillus xerothermodurans</name>
    <dbReference type="NCBI Taxonomy" id="1977292"/>
    <lineage>
        <taxon>Bacteria</taxon>
        <taxon>Bacillati</taxon>
        <taxon>Bacillota</taxon>
        <taxon>Bacilli</taxon>
        <taxon>Bacillales</taxon>
        <taxon>Paenibacillaceae</taxon>
        <taxon>Paenibacillus</taxon>
    </lineage>
</organism>
<dbReference type="Gene3D" id="3.20.20.370">
    <property type="entry name" value="Glycoside hydrolase/deacetylase"/>
    <property type="match status" value="1"/>
</dbReference>
<evidence type="ECO:0000313" key="5">
    <source>
        <dbReference type="Proteomes" id="UP000214746"/>
    </source>
</evidence>
<gene>
    <name evidence="4" type="ORF">CBW46_012910</name>
</gene>
<feature type="domain" description="NodB homology" evidence="3">
    <location>
        <begin position="30"/>
        <end position="188"/>
    </location>
</feature>
<dbReference type="Proteomes" id="UP000214746">
    <property type="component" value="Unassembled WGS sequence"/>
</dbReference>
<dbReference type="PROSITE" id="PS51677">
    <property type="entry name" value="NODB"/>
    <property type="match status" value="1"/>
</dbReference>
<keyword evidence="2" id="KW-0732">Signal</keyword>
<dbReference type="EMBL" id="NHRJ02000007">
    <property type="protein sequence ID" value="PZE20488.1"/>
    <property type="molecule type" value="Genomic_DNA"/>
</dbReference>
<keyword evidence="5" id="KW-1185">Reference proteome</keyword>
<evidence type="ECO:0000256" key="2">
    <source>
        <dbReference type="ARBA" id="ARBA00022729"/>
    </source>
</evidence>
<dbReference type="PANTHER" id="PTHR34216:SF3">
    <property type="entry name" value="POLY-BETA-1,6-N-ACETYL-D-GLUCOSAMINE N-DEACETYLASE"/>
    <property type="match status" value="1"/>
</dbReference>
<dbReference type="InterPro" id="IPR051398">
    <property type="entry name" value="Polysacch_Deacetylase"/>
</dbReference>
<dbReference type="GO" id="GO:0005576">
    <property type="term" value="C:extracellular region"/>
    <property type="evidence" value="ECO:0007669"/>
    <property type="project" value="UniProtKB-SubCell"/>
</dbReference>
<comment type="caution">
    <text evidence="4">The sequence shown here is derived from an EMBL/GenBank/DDBJ whole genome shotgun (WGS) entry which is preliminary data.</text>
</comment>
<evidence type="ECO:0000256" key="1">
    <source>
        <dbReference type="ARBA" id="ARBA00004613"/>
    </source>
</evidence>
<reference evidence="4" key="1">
    <citation type="submission" date="2018-06" db="EMBL/GenBank/DDBJ databases">
        <title>Paenibacillus xerothermodurans sp. nov. an extremely dry heat resistant spore forming bacterium isolated from the soil of Cape Canaveral, Florida.</title>
        <authorList>
            <person name="Seuylemezian A."/>
            <person name="Kaur N."/>
            <person name="Patil P."/>
            <person name="Patil P."/>
            <person name="Mayilraj S."/>
            <person name="Vaishampayan P."/>
        </authorList>
    </citation>
    <scope>NUCLEOTIDE SEQUENCE [LARGE SCALE GENOMIC DNA]</scope>
    <source>
        <strain evidence="4">ATCC 27380</strain>
    </source>
</reference>